<accession>A0ABR4WFN3</accession>
<keyword evidence="2 9" id="KW-0813">Transport</keyword>
<dbReference type="HAMAP" id="MF_00236">
    <property type="entry name" value="TatA_E"/>
    <property type="match status" value="1"/>
</dbReference>
<comment type="function">
    <text evidence="9">Part of the twin-arginine translocation (Tat) system that transports large folded proteins containing a characteristic twin-arginine motif in their signal peptide across membranes. TatA could form the protein-conducting channel of the Tat system.</text>
</comment>
<evidence type="ECO:0000256" key="3">
    <source>
        <dbReference type="ARBA" id="ARBA00022475"/>
    </source>
</evidence>
<reference evidence="11 12" key="1">
    <citation type="submission" date="2012-09" db="EMBL/GenBank/DDBJ databases">
        <title>Genome Sequence of alkane-degrading Bacterium Alcanivorax jadensis T9.</title>
        <authorList>
            <person name="Lai Q."/>
            <person name="Shao Z."/>
        </authorList>
    </citation>
    <scope>NUCLEOTIDE SEQUENCE [LARGE SCALE GENOMIC DNA]</scope>
    <source>
        <strain evidence="11 12">T9</strain>
    </source>
</reference>
<keyword evidence="8 9" id="KW-0472">Membrane</keyword>
<comment type="subunit">
    <text evidence="9">The Tat system comprises two distinct complexes: a TatABC complex, containing multiple copies of TatA, TatB and TatC subunits, and a separate TatA complex, containing only TatA subunits. Substrates initially bind to the TatABC complex, which probably triggers association of the separate TatA complex to form the active translocon.</text>
</comment>
<dbReference type="Pfam" id="PF02416">
    <property type="entry name" value="TatA_B_E"/>
    <property type="match status" value="1"/>
</dbReference>
<dbReference type="NCBIfam" id="TIGR01411">
    <property type="entry name" value="tatAE"/>
    <property type="match status" value="1"/>
</dbReference>
<evidence type="ECO:0000256" key="2">
    <source>
        <dbReference type="ARBA" id="ARBA00022448"/>
    </source>
</evidence>
<comment type="caution">
    <text evidence="11">The sequence shown here is derived from an EMBL/GenBank/DDBJ whole genome shotgun (WGS) entry which is preliminary data.</text>
</comment>
<evidence type="ECO:0000313" key="12">
    <source>
        <dbReference type="Proteomes" id="UP000029443"/>
    </source>
</evidence>
<dbReference type="InterPro" id="IPR006312">
    <property type="entry name" value="TatA/E"/>
</dbReference>
<evidence type="ECO:0000313" key="11">
    <source>
        <dbReference type="EMBL" id="KGD62341.1"/>
    </source>
</evidence>
<keyword evidence="7 9" id="KW-0811">Translocation</keyword>
<keyword evidence="4 9" id="KW-0812">Transmembrane</keyword>
<evidence type="ECO:0000256" key="6">
    <source>
        <dbReference type="ARBA" id="ARBA00022989"/>
    </source>
</evidence>
<dbReference type="Proteomes" id="UP000029443">
    <property type="component" value="Unassembled WGS sequence"/>
</dbReference>
<comment type="subcellular location">
    <subcellularLocation>
        <location evidence="1 9">Cell membrane</location>
        <topology evidence="1 9">Single-pass membrane protein</topology>
    </subcellularLocation>
</comment>
<dbReference type="PANTHER" id="PTHR42982:SF1">
    <property type="entry name" value="SEC-INDEPENDENT PROTEIN TRANSLOCASE PROTEIN TATA"/>
    <property type="match status" value="1"/>
</dbReference>
<evidence type="ECO:0000256" key="9">
    <source>
        <dbReference type="HAMAP-Rule" id="MF_00236"/>
    </source>
</evidence>
<dbReference type="RefSeq" id="WP_035245020.1">
    <property type="nucleotide sequence ID" value="NZ_ARXU01000002.1"/>
</dbReference>
<evidence type="ECO:0000256" key="4">
    <source>
        <dbReference type="ARBA" id="ARBA00022692"/>
    </source>
</evidence>
<comment type="similarity">
    <text evidence="9">Belongs to the TatA/E family.</text>
</comment>
<feature type="region of interest" description="Disordered" evidence="10">
    <location>
        <begin position="52"/>
        <end position="75"/>
    </location>
</feature>
<dbReference type="PANTHER" id="PTHR42982">
    <property type="entry name" value="SEC-INDEPENDENT PROTEIN TRANSLOCASE PROTEIN TATA"/>
    <property type="match status" value="1"/>
</dbReference>
<proteinExistence type="inferred from homology"/>
<dbReference type="Gene3D" id="1.20.5.3310">
    <property type="match status" value="1"/>
</dbReference>
<name>A0ABR4WFN3_9GAMM</name>
<evidence type="ECO:0000256" key="7">
    <source>
        <dbReference type="ARBA" id="ARBA00023010"/>
    </source>
</evidence>
<evidence type="ECO:0000256" key="5">
    <source>
        <dbReference type="ARBA" id="ARBA00022927"/>
    </source>
</evidence>
<sequence length="75" mass="8142">MLSGISLWQLLIVLVIVIMLFGTKRIRSLGSDLGGAFKGFRDAVKDGEKSLQAEQEDSASLVSSDLDSQKDTLRS</sequence>
<protein>
    <recommendedName>
        <fullName evidence="9">Sec-independent protein translocase protein TatA</fullName>
    </recommendedName>
</protein>
<keyword evidence="3 9" id="KW-1003">Cell membrane</keyword>
<evidence type="ECO:0000256" key="1">
    <source>
        <dbReference type="ARBA" id="ARBA00004162"/>
    </source>
</evidence>
<keyword evidence="5 9" id="KW-0653">Protein transport</keyword>
<dbReference type="EMBL" id="ARXU01000002">
    <property type="protein sequence ID" value="KGD62341.1"/>
    <property type="molecule type" value="Genomic_DNA"/>
</dbReference>
<keyword evidence="12" id="KW-1185">Reference proteome</keyword>
<feature type="transmembrane region" description="Helical" evidence="9">
    <location>
        <begin position="6"/>
        <end position="23"/>
    </location>
</feature>
<dbReference type="InterPro" id="IPR003369">
    <property type="entry name" value="TatA/B/E"/>
</dbReference>
<evidence type="ECO:0000256" key="10">
    <source>
        <dbReference type="SAM" id="MobiDB-lite"/>
    </source>
</evidence>
<evidence type="ECO:0000256" key="8">
    <source>
        <dbReference type="ARBA" id="ARBA00023136"/>
    </source>
</evidence>
<keyword evidence="6 9" id="KW-1133">Transmembrane helix</keyword>
<gene>
    <name evidence="9" type="primary">tatA</name>
    <name evidence="11" type="ORF">T9A_00632</name>
</gene>
<organism evidence="11 12">
    <name type="scientific">Alcanivorax jadensis T9</name>
    <dbReference type="NCBI Taxonomy" id="1177181"/>
    <lineage>
        <taxon>Bacteria</taxon>
        <taxon>Pseudomonadati</taxon>
        <taxon>Pseudomonadota</taxon>
        <taxon>Gammaproteobacteria</taxon>
        <taxon>Oceanospirillales</taxon>
        <taxon>Alcanivoracaceae</taxon>
        <taxon>Alcanivorax</taxon>
    </lineage>
</organism>